<protein>
    <recommendedName>
        <fullName evidence="3">KIAA0825</fullName>
    </recommendedName>
</protein>
<dbReference type="OrthoDB" id="10007406at2759"/>
<evidence type="ECO:0000313" key="2">
    <source>
        <dbReference type="Proteomes" id="UP000749559"/>
    </source>
</evidence>
<reference evidence="1" key="1">
    <citation type="submission" date="2022-03" db="EMBL/GenBank/DDBJ databases">
        <authorList>
            <person name="Martin C."/>
        </authorList>
    </citation>
    <scope>NUCLEOTIDE SEQUENCE</scope>
</reference>
<dbReference type="PANTHER" id="PTHR33960:SF1">
    <property type="entry name" value="SIMILAR TO KIAA0825 PROTEIN"/>
    <property type="match status" value="1"/>
</dbReference>
<dbReference type="InterPro" id="IPR027993">
    <property type="entry name" value="DUF4495"/>
</dbReference>
<organism evidence="1 2">
    <name type="scientific">Owenia fusiformis</name>
    <name type="common">Polychaete worm</name>
    <dbReference type="NCBI Taxonomy" id="6347"/>
    <lineage>
        <taxon>Eukaryota</taxon>
        <taxon>Metazoa</taxon>
        <taxon>Spiralia</taxon>
        <taxon>Lophotrochozoa</taxon>
        <taxon>Annelida</taxon>
        <taxon>Polychaeta</taxon>
        <taxon>Sedentaria</taxon>
        <taxon>Canalipalpata</taxon>
        <taxon>Sabellida</taxon>
        <taxon>Oweniida</taxon>
        <taxon>Oweniidae</taxon>
        <taxon>Owenia</taxon>
    </lineage>
</organism>
<evidence type="ECO:0000313" key="1">
    <source>
        <dbReference type="EMBL" id="CAH1798033.1"/>
    </source>
</evidence>
<proteinExistence type="predicted"/>
<dbReference type="Proteomes" id="UP000749559">
    <property type="component" value="Unassembled WGS sequence"/>
</dbReference>
<dbReference type="Pfam" id="PF14906">
    <property type="entry name" value="DUF4495"/>
    <property type="match status" value="1"/>
</dbReference>
<name>A0A8S4PWM8_OWEFU</name>
<sequence>MTLEQSKMSAMFLGGAMPSMDAMETFIASLDEQLEQNANELEDCVTEIFRLTNKVPGMRSGFEEPTDMIHFMTQGNLMEKTSCYDPESEDITRLLRNLLHILEKNPGSENEVLQSLLELSEKEGVSLPIRSSITDHVTDSLASLNLVTDSGEQVNESLWEELTMKLRRYFIEKLHCDLRNDEIKSKITLQERLEYVQSLCALCPHEEIWSRYKSLRLKQLSNIFTQNFSHTQLEDNVTFSQIAEKFPDIAGAILVEIQTDFDLLISGVFKKTVQPFSAIHEIYLTNLTDELGTIVETVEDELAKINLSGPPGIPKSDSVEAPKGKFKFGYLRKGISNSLDSLLTKSGDSGGIESFLKKYLPGLCKIVSRMRDIEVQISHLKHTVSWDVTSSHVNAPSKANLKGIRKALDSKDSILSEDICDVSGHVTNTSGALFGPGVLKPRRDPSPMSTLSNNTSLNGSFDIPPPFGVTQHMMSDHSSLVRVVEKGRPEDTAKWDWREVFKPLIPQIAKAVESEIREVCGKAIDDLDLCLKDRLEPESIELCQDVIGGRLDFPKYTFKSAKNIVSSILKLLPLVKVGNLTPFHVVRSTYIDTVVLNLRNYSMKLSKLSGNVPSSHSLNTLYLSLCSAAYIRNHLYSIDSILASDDSSKKVFPLLYRQFCEQVDVLSQQIADYHVNALVTSIFHDAEGNYWSDTKEFYESERCNFTIQMWHLHMVRLRHDLWRFCPPKLSQNLFVSVLHDSLSHLSKRYIRCKPSYKRTTQFRVDITAILLCTSELLMSGCNSIGKYIDACTNETLFYGIHSICLSLLAAVAVVASPLDQIYKIFKKGFLRKKKRHHGDTIENSSPVTEWLHWIRPALFNSHEKVYDDIQTTTAVYLQVKLLAAQPEPNWVLTLQALLMKDFTLTILLAMQCLENSLELNSKPAQTRPKYTGCLKEDCPGSDCITGTLSDLQGGVFNSLLQLLAMCDDIPGGLSKAMLPVISRSDGWMIFDMKCVPGRSFPTPNWLRGLYDVMMPFINRLIKPAIEVLLVPPTVKKMPSITSLLEELPCGCVLEEDKKKPKQDDMRDLITDALHLLVQTFANEVQSLRTAICVLFKTIQNTLPEKRVKSPHDCAGLQVLASCFRYCMLDQAYIETLLDTDLPQDIKESVVMLAESTYHVLTSEVLRGSRSSHGTPRNIPSVASSFLRHNKQWVTEQVQTITDFLNQEGFDDQEMGVFTGAPEDFIHQTLSMQANHILSQAKGRMYLQHIHNVIIGNVDWLQKQLDIQPLLPVHEPPQDVEFSFNPTLGVNEFNPVEAFNQIGTSKFDHLSIDGFTWDWHRLLQSDLGLSEINFKSLLYHRHELQDGAYLEENEKRPVEVLRAKFDNEPADLV</sequence>
<accession>A0A8S4PWM8</accession>
<dbReference type="PANTHER" id="PTHR33960">
    <property type="entry name" value="SIMILAR TO KIAA0825 PROTEIN"/>
    <property type="match status" value="1"/>
</dbReference>
<dbReference type="EMBL" id="CAIIXF020000010">
    <property type="protein sequence ID" value="CAH1798033.1"/>
    <property type="molecule type" value="Genomic_DNA"/>
</dbReference>
<evidence type="ECO:0008006" key="3">
    <source>
        <dbReference type="Google" id="ProtNLM"/>
    </source>
</evidence>
<comment type="caution">
    <text evidence="1">The sequence shown here is derived from an EMBL/GenBank/DDBJ whole genome shotgun (WGS) entry which is preliminary data.</text>
</comment>
<gene>
    <name evidence="1" type="ORF">OFUS_LOCUS22229</name>
</gene>
<keyword evidence="2" id="KW-1185">Reference proteome</keyword>